<dbReference type="Pfam" id="PF03033">
    <property type="entry name" value="Glyco_transf_28"/>
    <property type="match status" value="1"/>
</dbReference>
<accession>A0A0G4GGN2</accession>
<reference evidence="5" key="1">
    <citation type="submission" date="2014-11" db="EMBL/GenBank/DDBJ databases">
        <authorList>
            <person name="Otto D Thomas"/>
            <person name="Naeem Raeece"/>
        </authorList>
    </citation>
    <scope>NUCLEOTIDE SEQUENCE</scope>
</reference>
<dbReference type="FunFam" id="3.40.50.2000:FF:000009">
    <property type="entry name" value="Sterol 3-beta-glucosyltransferase UGT80A2"/>
    <property type="match status" value="1"/>
</dbReference>
<evidence type="ECO:0000259" key="3">
    <source>
        <dbReference type="Pfam" id="PF03033"/>
    </source>
</evidence>
<evidence type="ECO:0000259" key="4">
    <source>
        <dbReference type="Pfam" id="PF06722"/>
    </source>
</evidence>
<evidence type="ECO:0000256" key="2">
    <source>
        <dbReference type="SAM" id="Phobius"/>
    </source>
</evidence>
<dbReference type="AlphaFoldDB" id="A0A0G4GGN2"/>
<keyword evidence="2" id="KW-1133">Transmembrane helix</keyword>
<dbReference type="VEuPathDB" id="CryptoDB:Cvel_21818"/>
<dbReference type="InterPro" id="IPR010610">
    <property type="entry name" value="EryCIII-like_C"/>
</dbReference>
<protein>
    <submittedName>
        <fullName evidence="5">Uncharacterized protein</fullName>
    </submittedName>
</protein>
<dbReference type="PANTHER" id="PTHR48050">
    <property type="entry name" value="STEROL 3-BETA-GLUCOSYLTRANSFERASE"/>
    <property type="match status" value="1"/>
</dbReference>
<dbReference type="Pfam" id="PF06722">
    <property type="entry name" value="EryCIII-like_C"/>
    <property type="match status" value="1"/>
</dbReference>
<dbReference type="InterPro" id="IPR050426">
    <property type="entry name" value="Glycosyltransferase_28"/>
</dbReference>
<keyword evidence="2" id="KW-0472">Membrane</keyword>
<dbReference type="SUPFAM" id="SSF53756">
    <property type="entry name" value="UDP-Glycosyltransferase/glycogen phosphorylase"/>
    <property type="match status" value="1"/>
</dbReference>
<feature type="transmembrane region" description="Helical" evidence="2">
    <location>
        <begin position="507"/>
        <end position="528"/>
    </location>
</feature>
<dbReference type="Gene3D" id="3.40.50.2000">
    <property type="entry name" value="Glycogen Phosphorylase B"/>
    <property type="match status" value="2"/>
</dbReference>
<feature type="domain" description="Erythromycin biosynthesis protein CIII-like C-terminal" evidence="4">
    <location>
        <begin position="361"/>
        <end position="453"/>
    </location>
</feature>
<dbReference type="InterPro" id="IPR002213">
    <property type="entry name" value="UDP_glucos_trans"/>
</dbReference>
<keyword evidence="2" id="KW-0812">Transmembrane</keyword>
<dbReference type="GO" id="GO:0005975">
    <property type="term" value="P:carbohydrate metabolic process"/>
    <property type="evidence" value="ECO:0007669"/>
    <property type="project" value="InterPro"/>
</dbReference>
<dbReference type="CDD" id="cd03784">
    <property type="entry name" value="GT1_Gtf-like"/>
    <property type="match status" value="1"/>
</dbReference>
<name>A0A0G4GGN2_9ALVE</name>
<dbReference type="InterPro" id="IPR004276">
    <property type="entry name" value="GlycoTrans_28_N"/>
</dbReference>
<evidence type="ECO:0000313" key="5">
    <source>
        <dbReference type="EMBL" id="CEM28788.1"/>
    </source>
</evidence>
<evidence type="ECO:0000256" key="1">
    <source>
        <dbReference type="ARBA" id="ARBA00022679"/>
    </source>
</evidence>
<sequence>MSLSTKSTGDFSGSETDPSKLRVVIQCFGSRGDVQPHVALGVAMKKRGHEVCIFGSANHGPLAESMGLSFYALFEDFEHSIRTHADCLESMQNGNLQGFIRYFTSDELRQLRAEQIGPYMKNLREFQPDIILSGVGATYFGEIARHCLKIPVIGSRLSSAPIDGSRSPWGLPHLPFGMSKLLINFLEKSAYDADLKLDKIACEVTGRRLYGKVVTRKNWSGSWQVPPRDFDLLAMSPQLCEVLYPGQHENVVPTGAWVLQSAAQTAEAKKGNANFGSAESLKNLEGFLQTHGAPVYMGWGSMVSGTPTEMTRFALKTLKLLDHPGIILGGFARLSPDLLGGDRSDEELLKFASEKVLFLPTAPHEALFPRCACLVHHGGAGTLNAALRSGVPSVITPVFFDQFDHAFLIEKLGSGKGTQQLQKITAEQLARTVESVLSDEKVRARAKEVAQEETRLNGIETAVGLVEKFVSDKVRTGEWVRSLEEEEKERQRREKEPLTERLTRVSGGLQGAFAVVAVFVSLLLFFALQAGQTPFA</sequence>
<feature type="domain" description="Glycosyltransferase family 28 N-terminal" evidence="3">
    <location>
        <begin position="24"/>
        <end position="76"/>
    </location>
</feature>
<dbReference type="GO" id="GO:0016906">
    <property type="term" value="F:sterol 3-beta-glucosyltransferase activity"/>
    <property type="evidence" value="ECO:0007669"/>
    <property type="project" value="UniProtKB-ARBA"/>
</dbReference>
<organism evidence="5">
    <name type="scientific">Chromera velia CCMP2878</name>
    <dbReference type="NCBI Taxonomy" id="1169474"/>
    <lineage>
        <taxon>Eukaryota</taxon>
        <taxon>Sar</taxon>
        <taxon>Alveolata</taxon>
        <taxon>Colpodellida</taxon>
        <taxon>Chromeraceae</taxon>
        <taxon>Chromera</taxon>
    </lineage>
</organism>
<keyword evidence="1" id="KW-0808">Transferase</keyword>
<gene>
    <name evidence="5" type="ORF">Cvel_21818</name>
</gene>
<proteinExistence type="predicted"/>
<dbReference type="EMBL" id="CDMZ01001194">
    <property type="protein sequence ID" value="CEM28788.1"/>
    <property type="molecule type" value="Genomic_DNA"/>
</dbReference>
<dbReference type="PhylomeDB" id="A0A0G4GGN2"/>
<dbReference type="PANTHER" id="PTHR48050:SF13">
    <property type="entry name" value="STEROL 3-BETA-GLUCOSYLTRANSFERASE UGT80A2"/>
    <property type="match status" value="1"/>
</dbReference>